<sequence>MANPNPLTKQEQAQIRSMCDEGVSRNEIARRLDRSRSTITSFCSRHGIKFDGTIPEAMAKAAAINVKERQVAARERRLEIMELEDERQLRVLKGQSIWTTRVKTSGGGERWDEVTFIPADDAQRNATAAAAHTSAFKNLAPLEVEVGLQEASSMLDKVISALGVPDE</sequence>
<dbReference type="Pfam" id="PF13936">
    <property type="entry name" value="HTH_38"/>
    <property type="match status" value="1"/>
</dbReference>
<evidence type="ECO:0000259" key="1">
    <source>
        <dbReference type="Pfam" id="PF13936"/>
    </source>
</evidence>
<proteinExistence type="predicted"/>
<dbReference type="InterPro" id="IPR009057">
    <property type="entry name" value="Homeodomain-like_sf"/>
</dbReference>
<dbReference type="InterPro" id="IPR025246">
    <property type="entry name" value="IS30-like_HTH"/>
</dbReference>
<gene>
    <name evidence="2" type="ORF">JOE69_001145</name>
</gene>
<dbReference type="Gene3D" id="1.10.10.60">
    <property type="entry name" value="Homeodomain-like"/>
    <property type="match status" value="1"/>
</dbReference>
<keyword evidence="3" id="KW-1185">Reference proteome</keyword>
<evidence type="ECO:0000313" key="3">
    <source>
        <dbReference type="Proteomes" id="UP001185069"/>
    </source>
</evidence>
<protein>
    <recommendedName>
        <fullName evidence="1">Transposase IS30-like HTH domain-containing protein</fullName>
    </recommendedName>
</protein>
<evidence type="ECO:0000313" key="2">
    <source>
        <dbReference type="EMBL" id="MDR6268907.1"/>
    </source>
</evidence>
<feature type="domain" description="Transposase IS30-like HTH" evidence="1">
    <location>
        <begin position="7"/>
        <end position="40"/>
    </location>
</feature>
<accession>A0ABU1JBY5</accession>
<name>A0ABU1JBY5_9MICC</name>
<dbReference type="EMBL" id="JAVDQF010000001">
    <property type="protein sequence ID" value="MDR6268907.1"/>
    <property type="molecule type" value="Genomic_DNA"/>
</dbReference>
<dbReference type="RefSeq" id="WP_309796833.1">
    <property type="nucleotide sequence ID" value="NZ_BAAAHY010000013.1"/>
</dbReference>
<comment type="caution">
    <text evidence="2">The sequence shown here is derived from an EMBL/GenBank/DDBJ whole genome shotgun (WGS) entry which is preliminary data.</text>
</comment>
<organism evidence="2 3">
    <name type="scientific">Arthrobacter russicus</name>
    <dbReference type="NCBI Taxonomy" id="172040"/>
    <lineage>
        <taxon>Bacteria</taxon>
        <taxon>Bacillati</taxon>
        <taxon>Actinomycetota</taxon>
        <taxon>Actinomycetes</taxon>
        <taxon>Micrococcales</taxon>
        <taxon>Micrococcaceae</taxon>
        <taxon>Arthrobacter</taxon>
    </lineage>
</organism>
<dbReference type="Proteomes" id="UP001185069">
    <property type="component" value="Unassembled WGS sequence"/>
</dbReference>
<dbReference type="SUPFAM" id="SSF46689">
    <property type="entry name" value="Homeodomain-like"/>
    <property type="match status" value="1"/>
</dbReference>
<reference evidence="2 3" key="1">
    <citation type="submission" date="2023-07" db="EMBL/GenBank/DDBJ databases">
        <title>Sequencing the genomes of 1000 actinobacteria strains.</title>
        <authorList>
            <person name="Klenk H.-P."/>
        </authorList>
    </citation>
    <scope>NUCLEOTIDE SEQUENCE [LARGE SCALE GENOMIC DNA]</scope>
    <source>
        <strain evidence="2 3">DSM 14555</strain>
    </source>
</reference>